<dbReference type="RefSeq" id="WP_117317216.1">
    <property type="nucleotide sequence ID" value="NZ_QQSW01000008.1"/>
</dbReference>
<dbReference type="Pfam" id="PF11902">
    <property type="entry name" value="DUF3422"/>
    <property type="match status" value="1"/>
</dbReference>
<gene>
    <name evidence="2" type="ORF">EV688_103183</name>
</gene>
<comment type="caution">
    <text evidence="2">The sequence shown here is derived from an EMBL/GenBank/DDBJ whole genome shotgun (WGS) entry which is preliminary data.</text>
</comment>
<feature type="transmembrane region" description="Helical" evidence="1">
    <location>
        <begin position="370"/>
        <end position="391"/>
    </location>
</feature>
<keyword evidence="1" id="KW-0812">Transmembrane</keyword>
<name>A0A4R2L3M1_9GAMM</name>
<accession>A0A4R2L3M1</accession>
<dbReference type="AlphaFoldDB" id="A0A4R2L3M1"/>
<dbReference type="OrthoDB" id="9767470at2"/>
<evidence type="ECO:0000313" key="3">
    <source>
        <dbReference type="Proteomes" id="UP000294980"/>
    </source>
</evidence>
<sequence length="433" mass="48027">MTAQLPGSPQRQQRIALSNEWHARPNLSLPPPFRCAHVVALRSETTIEESRQAFGAFCSEHGQGQPAADSRHHSVQIGSCLIKWEGHTEANSHTLLVPGNGQPPFSESAIDFLDGGKRRELLENMFIGVKIEVLGSGAGDGKDNVALAQSLLGAQSIYGGAMAESCAEVWSAFRLDAEGFVRIVVIDRGISEERLARLLQRLLEMETYRMLAMMALPRAREVMAALGDLEPQLDDVMRQLARSTVDDTQEELLRRITTISARAEHIAAANAYRFAAARAYYGIVDRRIRETQEQKLGSHQRYSNFLLRSLQPAMRTCDAAERRTHEVAERVARAANLLGSMVDMVQKKQNQDILETMAERATLQLRLQQAVEGFSIFAISYYAVGLLSYALKSAKSVGVKIDPDLATGIAAPLVFVVVWLTVRRVRRRLHNNA</sequence>
<dbReference type="EMBL" id="SLWX01000003">
    <property type="protein sequence ID" value="TCO77168.1"/>
    <property type="molecule type" value="Genomic_DNA"/>
</dbReference>
<keyword evidence="1" id="KW-1133">Transmembrane helix</keyword>
<keyword evidence="1" id="KW-0472">Membrane</keyword>
<dbReference type="InterPro" id="IPR021830">
    <property type="entry name" value="DUF3422"/>
</dbReference>
<proteinExistence type="predicted"/>
<keyword evidence="3" id="KW-1185">Reference proteome</keyword>
<reference evidence="2 3" key="1">
    <citation type="submission" date="2019-03" db="EMBL/GenBank/DDBJ databases">
        <title>Genomic Encyclopedia of Type Strains, Phase IV (KMG-IV): sequencing the most valuable type-strain genomes for metagenomic binning, comparative biology and taxonomic classification.</title>
        <authorList>
            <person name="Goeker M."/>
        </authorList>
    </citation>
    <scope>NUCLEOTIDE SEQUENCE [LARGE SCALE GENOMIC DNA]</scope>
    <source>
        <strain evidence="2 3">DSM 23344</strain>
    </source>
</reference>
<evidence type="ECO:0000313" key="2">
    <source>
        <dbReference type="EMBL" id="TCO77168.1"/>
    </source>
</evidence>
<dbReference type="Proteomes" id="UP000294980">
    <property type="component" value="Unassembled WGS sequence"/>
</dbReference>
<protein>
    <submittedName>
        <fullName evidence="2">Putative membrane-anchored protein</fullName>
    </submittedName>
</protein>
<organism evidence="2 3">
    <name type="scientific">Chromatocurvus halotolerans</name>
    <dbReference type="NCBI Taxonomy" id="1132028"/>
    <lineage>
        <taxon>Bacteria</taxon>
        <taxon>Pseudomonadati</taxon>
        <taxon>Pseudomonadota</taxon>
        <taxon>Gammaproteobacteria</taxon>
        <taxon>Cellvibrionales</taxon>
        <taxon>Halieaceae</taxon>
        <taxon>Chromatocurvus</taxon>
    </lineage>
</organism>
<feature type="transmembrane region" description="Helical" evidence="1">
    <location>
        <begin position="403"/>
        <end position="422"/>
    </location>
</feature>
<evidence type="ECO:0000256" key="1">
    <source>
        <dbReference type="SAM" id="Phobius"/>
    </source>
</evidence>